<evidence type="ECO:0000313" key="1">
    <source>
        <dbReference type="Proteomes" id="UP000887565"/>
    </source>
</evidence>
<proteinExistence type="predicted"/>
<dbReference type="AlphaFoldDB" id="A0A915ICE1"/>
<keyword evidence="1" id="KW-1185">Reference proteome</keyword>
<dbReference type="WBParaSite" id="nRc.2.0.1.t10906-RA">
    <property type="protein sequence ID" value="nRc.2.0.1.t10906-RA"/>
    <property type="gene ID" value="nRc.2.0.1.g10906"/>
</dbReference>
<dbReference type="Proteomes" id="UP000887565">
    <property type="component" value="Unplaced"/>
</dbReference>
<evidence type="ECO:0000313" key="2">
    <source>
        <dbReference type="WBParaSite" id="nRc.2.0.1.t10906-RA"/>
    </source>
</evidence>
<name>A0A915ICE1_ROMCU</name>
<accession>A0A915ICE1</accession>
<organism evidence="1 2">
    <name type="scientific">Romanomermis culicivorax</name>
    <name type="common">Nematode worm</name>
    <dbReference type="NCBI Taxonomy" id="13658"/>
    <lineage>
        <taxon>Eukaryota</taxon>
        <taxon>Metazoa</taxon>
        <taxon>Ecdysozoa</taxon>
        <taxon>Nematoda</taxon>
        <taxon>Enoplea</taxon>
        <taxon>Dorylaimia</taxon>
        <taxon>Mermithida</taxon>
        <taxon>Mermithoidea</taxon>
        <taxon>Mermithidae</taxon>
        <taxon>Romanomermis</taxon>
    </lineage>
</organism>
<sequence>MKLMIIIETFRNLLETKILIIYNARNPTSFSNSSLTQTHAARLLNPSLSFGSSKFGLGCKILIVEANWSLEKK</sequence>
<reference evidence="2" key="1">
    <citation type="submission" date="2022-11" db="UniProtKB">
        <authorList>
            <consortium name="WormBaseParasite"/>
        </authorList>
    </citation>
    <scope>IDENTIFICATION</scope>
</reference>
<protein>
    <submittedName>
        <fullName evidence="2">Ovule protein</fullName>
    </submittedName>
</protein>